<keyword evidence="6 7" id="KW-0472">Membrane</keyword>
<dbReference type="OrthoDB" id="157184at2"/>
<feature type="transmembrane region" description="Helical" evidence="7">
    <location>
        <begin position="12"/>
        <end position="34"/>
    </location>
</feature>
<dbReference type="PANTHER" id="PTHR43744">
    <property type="entry name" value="ABC TRANSPORTER PERMEASE PROTEIN MG189-RELATED-RELATED"/>
    <property type="match status" value="1"/>
</dbReference>
<dbReference type="CDD" id="cd06261">
    <property type="entry name" value="TM_PBP2"/>
    <property type="match status" value="1"/>
</dbReference>
<evidence type="ECO:0000256" key="3">
    <source>
        <dbReference type="ARBA" id="ARBA00022475"/>
    </source>
</evidence>
<dbReference type="InterPro" id="IPR035906">
    <property type="entry name" value="MetI-like_sf"/>
</dbReference>
<evidence type="ECO:0000256" key="2">
    <source>
        <dbReference type="ARBA" id="ARBA00022448"/>
    </source>
</evidence>
<evidence type="ECO:0000256" key="1">
    <source>
        <dbReference type="ARBA" id="ARBA00004651"/>
    </source>
</evidence>
<feature type="domain" description="ABC transmembrane type-1" evidence="8">
    <location>
        <begin position="75"/>
        <end position="282"/>
    </location>
</feature>
<accession>A0A6B8RQB2</accession>
<feature type="transmembrane region" description="Helical" evidence="7">
    <location>
        <begin position="142"/>
        <end position="163"/>
    </location>
</feature>
<dbReference type="InterPro" id="IPR000515">
    <property type="entry name" value="MetI-like"/>
</dbReference>
<keyword evidence="4 7" id="KW-0812">Transmembrane</keyword>
<evidence type="ECO:0000256" key="7">
    <source>
        <dbReference type="SAM" id="Phobius"/>
    </source>
</evidence>
<protein>
    <submittedName>
        <fullName evidence="9">Carbohydrate ABC transporter permease</fullName>
    </submittedName>
</protein>
<dbReference type="GO" id="GO:0005886">
    <property type="term" value="C:plasma membrane"/>
    <property type="evidence" value="ECO:0007669"/>
    <property type="project" value="UniProtKB-SubCell"/>
</dbReference>
<dbReference type="Proteomes" id="UP000426246">
    <property type="component" value="Chromosome"/>
</dbReference>
<name>A0A6B8RQB2_9BACL</name>
<dbReference type="RefSeq" id="WP_155703291.1">
    <property type="nucleotide sequence ID" value="NZ_CP034235.1"/>
</dbReference>
<comment type="subcellular location">
    <subcellularLocation>
        <location evidence="1">Cell membrane</location>
        <topology evidence="1">Multi-pass membrane protein</topology>
    </subcellularLocation>
</comment>
<evidence type="ECO:0000256" key="6">
    <source>
        <dbReference type="ARBA" id="ARBA00023136"/>
    </source>
</evidence>
<keyword evidence="10" id="KW-1185">Reference proteome</keyword>
<reference evidence="10" key="1">
    <citation type="submission" date="2018-11" db="EMBL/GenBank/DDBJ databases">
        <title>Complete genome sequence of Paenibacillus sp. ML311-T8.</title>
        <authorList>
            <person name="Nam Y.-D."/>
            <person name="Kang J."/>
            <person name="Chung W.-H."/>
            <person name="Park Y.S."/>
        </authorList>
    </citation>
    <scope>NUCLEOTIDE SEQUENCE [LARGE SCALE GENOMIC DNA]</scope>
    <source>
        <strain evidence="10">ML311-T8</strain>
    </source>
</reference>
<dbReference type="PANTHER" id="PTHR43744:SF9">
    <property type="entry name" value="POLYGALACTURONAN_RHAMNOGALACTURONAN TRANSPORT SYSTEM PERMEASE PROTEIN YTCP"/>
    <property type="match status" value="1"/>
</dbReference>
<dbReference type="PROSITE" id="PS50928">
    <property type="entry name" value="ABC_TM1"/>
    <property type="match status" value="1"/>
</dbReference>
<evidence type="ECO:0000259" key="8">
    <source>
        <dbReference type="PROSITE" id="PS50928"/>
    </source>
</evidence>
<dbReference type="Gene3D" id="1.10.3720.10">
    <property type="entry name" value="MetI-like"/>
    <property type="match status" value="1"/>
</dbReference>
<keyword evidence="3" id="KW-1003">Cell membrane</keyword>
<feature type="transmembrane region" description="Helical" evidence="7">
    <location>
        <begin position="261"/>
        <end position="282"/>
    </location>
</feature>
<dbReference type="KEGG" id="ppsc:EHS13_26540"/>
<gene>
    <name evidence="9" type="ORF">EHS13_26540</name>
</gene>
<dbReference type="AlphaFoldDB" id="A0A6B8RQB2"/>
<keyword evidence="2" id="KW-0813">Transport</keyword>
<feature type="transmembrane region" description="Helical" evidence="7">
    <location>
        <begin position="79"/>
        <end position="101"/>
    </location>
</feature>
<feature type="transmembrane region" description="Helical" evidence="7">
    <location>
        <begin position="184"/>
        <end position="209"/>
    </location>
</feature>
<organism evidence="9 10">
    <name type="scientific">Paenibacillus psychroresistens</name>
    <dbReference type="NCBI Taxonomy" id="1778678"/>
    <lineage>
        <taxon>Bacteria</taxon>
        <taxon>Bacillati</taxon>
        <taxon>Bacillota</taxon>
        <taxon>Bacilli</taxon>
        <taxon>Bacillales</taxon>
        <taxon>Paenibacillaceae</taxon>
        <taxon>Paenibacillus</taxon>
    </lineage>
</organism>
<sequence length="297" mass="33094">MFQKTMGDRVMLLFFYCSAGIFALLCMLPLWIGLVASFTNELSLIRDGYGLWFNHFDTTAYKLIFTGTSTVYRAYGVTIFSSIAGVALTLILTSSFAYPLTVTSVKYRNKISLFAYITLIFSGGLVPTYIMTTKLLHMHNSIWVLIIPAALNGYNMFLMKNFFNTIPEALAESAKIDGATDIYIFYKIILPLSKPILATIGLFAALTYWNEWFRVLLFIDDSKLFSLQFLIIRLQQQSEFLNSSLSAGARAALGGLTIPTIGIKLATAMISIGPIILLYPFLQKYFIKGLTIGAVKG</sequence>
<evidence type="ECO:0000313" key="10">
    <source>
        <dbReference type="Proteomes" id="UP000426246"/>
    </source>
</evidence>
<dbReference type="EMBL" id="CP034235">
    <property type="protein sequence ID" value="QGQ98189.1"/>
    <property type="molecule type" value="Genomic_DNA"/>
</dbReference>
<evidence type="ECO:0000256" key="4">
    <source>
        <dbReference type="ARBA" id="ARBA00022692"/>
    </source>
</evidence>
<feature type="transmembrane region" description="Helical" evidence="7">
    <location>
        <begin position="113"/>
        <end position="130"/>
    </location>
</feature>
<evidence type="ECO:0000256" key="5">
    <source>
        <dbReference type="ARBA" id="ARBA00022989"/>
    </source>
</evidence>
<keyword evidence="5 7" id="KW-1133">Transmembrane helix</keyword>
<dbReference type="GO" id="GO:0055085">
    <property type="term" value="P:transmembrane transport"/>
    <property type="evidence" value="ECO:0007669"/>
    <property type="project" value="InterPro"/>
</dbReference>
<dbReference type="SUPFAM" id="SSF161098">
    <property type="entry name" value="MetI-like"/>
    <property type="match status" value="1"/>
</dbReference>
<proteinExistence type="predicted"/>
<evidence type="ECO:0000313" key="9">
    <source>
        <dbReference type="EMBL" id="QGQ98189.1"/>
    </source>
</evidence>